<evidence type="ECO:0000313" key="2">
    <source>
        <dbReference type="Proteomes" id="UP000251197"/>
    </source>
</evidence>
<name>A0A2X3IYU2_9ENTR</name>
<dbReference type="Pfam" id="PF07520">
    <property type="entry name" value="SrfB"/>
    <property type="match status" value="1"/>
</dbReference>
<dbReference type="AlphaFoldDB" id="A0A2X3IYU2"/>
<reference evidence="1 2" key="1">
    <citation type="submission" date="2018-06" db="EMBL/GenBank/DDBJ databases">
        <authorList>
            <consortium name="Pathogen Informatics"/>
            <person name="Doyle S."/>
        </authorList>
    </citation>
    <scope>NUCLEOTIDE SEQUENCE [LARGE SCALE GENOMIC DNA]</scope>
    <source>
        <strain evidence="1 2">NCTC12120</strain>
    </source>
</reference>
<accession>A0A2X3IYU2</accession>
<gene>
    <name evidence="1" type="ORF">NCTC12120_05550</name>
</gene>
<protein>
    <submittedName>
        <fullName evidence="1">Uncharacterized protein conserved in bacteria, putative virulence factor</fullName>
    </submittedName>
</protein>
<dbReference type="InterPro" id="IPR009216">
    <property type="entry name" value="Virulence_factor_SrfB"/>
</dbReference>
<dbReference type="EMBL" id="UAVU01000009">
    <property type="protein sequence ID" value="SQC92356.1"/>
    <property type="molecule type" value="Genomic_DNA"/>
</dbReference>
<evidence type="ECO:0000313" key="1">
    <source>
        <dbReference type="EMBL" id="SQC92356.1"/>
    </source>
</evidence>
<dbReference type="Proteomes" id="UP000251197">
    <property type="component" value="Unassembled WGS sequence"/>
</dbReference>
<organism evidence="1 2">
    <name type="scientific">Cedecea neteri</name>
    <dbReference type="NCBI Taxonomy" id="158822"/>
    <lineage>
        <taxon>Bacteria</taxon>
        <taxon>Pseudomonadati</taxon>
        <taxon>Pseudomonadota</taxon>
        <taxon>Gammaproteobacteria</taxon>
        <taxon>Enterobacterales</taxon>
        <taxon>Enterobacteriaceae</taxon>
        <taxon>Cedecea</taxon>
    </lineage>
</organism>
<sequence>MDKTWLPLPFLRFNPPRTFVGGPDNWARVQVRVLETPDSAGNTVRISIALDSKIYADDHPAAHLAPTENDVRNGTRFALALAQPRDQRLSRPDLGGRLAA</sequence>
<proteinExistence type="predicted"/>